<protein>
    <submittedName>
        <fullName evidence="1">Uncharacterized protein</fullName>
    </submittedName>
</protein>
<gene>
    <name evidence="1" type="ORF">EVAR_37027_1</name>
</gene>
<evidence type="ECO:0000313" key="2">
    <source>
        <dbReference type="Proteomes" id="UP000299102"/>
    </source>
</evidence>
<name>A0A4C1WII6_EUMVA</name>
<comment type="caution">
    <text evidence="1">The sequence shown here is derived from an EMBL/GenBank/DDBJ whole genome shotgun (WGS) entry which is preliminary data.</text>
</comment>
<dbReference type="AlphaFoldDB" id="A0A4C1WII6"/>
<evidence type="ECO:0000313" key="1">
    <source>
        <dbReference type="EMBL" id="GBP49944.1"/>
    </source>
</evidence>
<sequence length="88" mass="9776">MRTARAQPRVASLVKRIIQSVRERARLALDARRAIAATLSGTSYLLGVECSHQSKQFISPNRAGGRRAYDICLMNERAAADPPPYKNH</sequence>
<organism evidence="1 2">
    <name type="scientific">Eumeta variegata</name>
    <name type="common">Bagworm moth</name>
    <name type="synonym">Eumeta japonica</name>
    <dbReference type="NCBI Taxonomy" id="151549"/>
    <lineage>
        <taxon>Eukaryota</taxon>
        <taxon>Metazoa</taxon>
        <taxon>Ecdysozoa</taxon>
        <taxon>Arthropoda</taxon>
        <taxon>Hexapoda</taxon>
        <taxon>Insecta</taxon>
        <taxon>Pterygota</taxon>
        <taxon>Neoptera</taxon>
        <taxon>Endopterygota</taxon>
        <taxon>Lepidoptera</taxon>
        <taxon>Glossata</taxon>
        <taxon>Ditrysia</taxon>
        <taxon>Tineoidea</taxon>
        <taxon>Psychidae</taxon>
        <taxon>Oiketicinae</taxon>
        <taxon>Eumeta</taxon>
    </lineage>
</organism>
<dbReference type="Proteomes" id="UP000299102">
    <property type="component" value="Unassembled WGS sequence"/>
</dbReference>
<accession>A0A4C1WII6</accession>
<dbReference type="EMBL" id="BGZK01000555">
    <property type="protein sequence ID" value="GBP49944.1"/>
    <property type="molecule type" value="Genomic_DNA"/>
</dbReference>
<reference evidence="1 2" key="1">
    <citation type="journal article" date="2019" name="Commun. Biol.">
        <title>The bagworm genome reveals a unique fibroin gene that provides high tensile strength.</title>
        <authorList>
            <person name="Kono N."/>
            <person name="Nakamura H."/>
            <person name="Ohtoshi R."/>
            <person name="Tomita M."/>
            <person name="Numata K."/>
            <person name="Arakawa K."/>
        </authorList>
    </citation>
    <scope>NUCLEOTIDE SEQUENCE [LARGE SCALE GENOMIC DNA]</scope>
</reference>
<keyword evidence="2" id="KW-1185">Reference proteome</keyword>
<proteinExistence type="predicted"/>